<proteinExistence type="predicted"/>
<dbReference type="PANTHER" id="PTHR21666:SF270">
    <property type="entry name" value="MUREIN HYDROLASE ACTIVATOR ENVC"/>
    <property type="match status" value="1"/>
</dbReference>
<dbReference type="Proteomes" id="UP000003639">
    <property type="component" value="Unassembled WGS sequence"/>
</dbReference>
<dbReference type="InterPro" id="IPR016047">
    <property type="entry name" value="M23ase_b-sheet_dom"/>
</dbReference>
<reference evidence="2 3" key="2">
    <citation type="submission" date="2007-06" db="EMBL/GenBank/DDBJ databases">
        <title>Draft genome sequence of Pseudoflavonifractor capillosus ATCC 29799.</title>
        <authorList>
            <person name="Sudarsanam P."/>
            <person name="Ley R."/>
            <person name="Guruge J."/>
            <person name="Turnbaugh P.J."/>
            <person name="Mahowald M."/>
            <person name="Liep D."/>
            <person name="Gordon J."/>
        </authorList>
    </citation>
    <scope>NUCLEOTIDE SEQUENCE [LARGE SCALE GENOMIC DNA]</scope>
    <source>
        <strain evidence="2 3">ATCC 29799</strain>
    </source>
</reference>
<gene>
    <name evidence="2" type="ORF">BACCAP_03221</name>
</gene>
<dbReference type="EMBL" id="AAXG02000028">
    <property type="protein sequence ID" value="EDM99292.1"/>
    <property type="molecule type" value="Genomic_DNA"/>
</dbReference>
<evidence type="ECO:0000313" key="2">
    <source>
        <dbReference type="EMBL" id="EDM99292.1"/>
    </source>
</evidence>
<evidence type="ECO:0000313" key="3">
    <source>
        <dbReference type="Proteomes" id="UP000003639"/>
    </source>
</evidence>
<dbReference type="Pfam" id="PF01551">
    <property type="entry name" value="Peptidase_M23"/>
    <property type="match status" value="1"/>
</dbReference>
<dbReference type="Gene3D" id="2.70.70.10">
    <property type="entry name" value="Glucose Permease (Domain IIA)"/>
    <property type="match status" value="1"/>
</dbReference>
<dbReference type="PANTHER" id="PTHR21666">
    <property type="entry name" value="PEPTIDASE-RELATED"/>
    <property type="match status" value="1"/>
</dbReference>
<protein>
    <submittedName>
        <fullName evidence="2">Peptidase, M23 family</fullName>
        <ecNumber evidence="2">3.4.24.-</ecNumber>
    </submittedName>
</protein>
<dbReference type="SUPFAM" id="SSF51261">
    <property type="entry name" value="Duplicated hybrid motif"/>
    <property type="match status" value="1"/>
</dbReference>
<keyword evidence="3" id="KW-1185">Reference proteome</keyword>
<feature type="domain" description="M23ase beta-sheet core" evidence="1">
    <location>
        <begin position="182"/>
        <end position="277"/>
    </location>
</feature>
<keyword evidence="2" id="KW-0378">Hydrolase</keyword>
<evidence type="ECO:0000259" key="1">
    <source>
        <dbReference type="Pfam" id="PF01551"/>
    </source>
</evidence>
<name>A6NYC2_9FIRM</name>
<dbReference type="eggNOG" id="COG4942">
    <property type="taxonomic scope" value="Bacteria"/>
</dbReference>
<dbReference type="EC" id="3.4.24.-" evidence="2"/>
<reference evidence="2 3" key="1">
    <citation type="submission" date="2007-04" db="EMBL/GenBank/DDBJ databases">
        <authorList>
            <person name="Fulton L."/>
            <person name="Clifton S."/>
            <person name="Fulton B."/>
            <person name="Xu J."/>
            <person name="Minx P."/>
            <person name="Pepin K.H."/>
            <person name="Johnson M."/>
            <person name="Thiruvilangam P."/>
            <person name="Bhonagiri V."/>
            <person name="Nash W.E."/>
            <person name="Mardis E.R."/>
            <person name="Wilson R.K."/>
        </authorList>
    </citation>
    <scope>NUCLEOTIDE SEQUENCE [LARGE SCALE GENOMIC DNA]</scope>
    <source>
        <strain evidence="2 3">ATCC 29799</strain>
    </source>
</reference>
<comment type="caution">
    <text evidence="2">The sequence shown here is derived from an EMBL/GenBank/DDBJ whole genome shotgun (WGS) entry which is preliminary data.</text>
</comment>
<dbReference type="InterPro" id="IPR050570">
    <property type="entry name" value="Cell_wall_metabolism_enzyme"/>
</dbReference>
<organism evidence="2 3">
    <name type="scientific">Pseudoflavonifractor capillosus ATCC 29799</name>
    <dbReference type="NCBI Taxonomy" id="411467"/>
    <lineage>
        <taxon>Bacteria</taxon>
        <taxon>Bacillati</taxon>
        <taxon>Bacillota</taxon>
        <taxon>Clostridia</taxon>
        <taxon>Eubacteriales</taxon>
        <taxon>Oscillospiraceae</taxon>
        <taxon>Pseudoflavonifractor</taxon>
    </lineage>
</organism>
<sequence>MCTFSASAATANTVRGKFGLQLTQDVAPLKEELERVQRTIRTVQEIELYNSIIASTSTEEIDNRITDLTQQANTLRETVLGGIDLPLEDLLRYEAEYKETVSTLDTLLGAREYYIAEPLPTPDEDLDTLRAAESSLQDSIKEAGYYEDIGSLDYYPVKGQVYKVNSSFGPRYDPVGVRGYSFHYGVDLKAPQGTPIGAWFSGTVVSTGNSYGSGNYVWLDHGYGVKSYYCHLSRIDVKAGQNVSQGTQIALSGNTGFYSTGPHLHLGLYLDGTAVDPRVLLG</sequence>
<dbReference type="CDD" id="cd12797">
    <property type="entry name" value="M23_peptidase"/>
    <property type="match status" value="1"/>
</dbReference>
<dbReference type="InterPro" id="IPR011055">
    <property type="entry name" value="Dup_hybrid_motif"/>
</dbReference>
<dbReference type="STRING" id="411467.BACCAP_03221"/>
<dbReference type="GO" id="GO:0004222">
    <property type="term" value="F:metalloendopeptidase activity"/>
    <property type="evidence" value="ECO:0007669"/>
    <property type="project" value="TreeGrafter"/>
</dbReference>
<accession>A6NYC2</accession>
<dbReference type="AlphaFoldDB" id="A6NYC2"/>